<gene>
    <name evidence="1" type="ORF">CCY01nite_27860</name>
</gene>
<keyword evidence="2" id="KW-1185">Reference proteome</keyword>
<sequence length="305" mass="35874">MLKKDITKRWEIEHNMRIVIEEVMQLFQSGGELQRKISSFGLIEGKADFRGINAKGKRINKCLFENVDFSFSSFKSTWVENSKFDTCRFYKVDFSDFSDHGNMFKECVFIDCKFNKAGIGYNGSSFSNCFFEMCNYSKAIFIRTEYVASFFKDCRIKNIDFNASSFEDCIFEGLLDDVWFRGGFSLKSDYEYYGLPKVNEMKNVSFEKAELKDVTFSNNCDLSTVRIDSDGQYYKYNNWKMRLEFLNLRMSMLKEGEKKEVLFFVNTHLVHAKDQDWYIINIDDLERDYGKNVASEIINGLNNFQ</sequence>
<comment type="caution">
    <text evidence="1">The sequence shown here is derived from an EMBL/GenBank/DDBJ whole genome shotgun (WGS) entry which is preliminary data.</text>
</comment>
<dbReference type="AlphaFoldDB" id="A0A512RLF8"/>
<dbReference type="SUPFAM" id="SSF141571">
    <property type="entry name" value="Pentapeptide repeat-like"/>
    <property type="match status" value="1"/>
</dbReference>
<evidence type="ECO:0008006" key="3">
    <source>
        <dbReference type="Google" id="ProtNLM"/>
    </source>
</evidence>
<dbReference type="Proteomes" id="UP000321436">
    <property type="component" value="Unassembled WGS sequence"/>
</dbReference>
<reference evidence="1 2" key="1">
    <citation type="submission" date="2019-07" db="EMBL/GenBank/DDBJ databases">
        <title>Whole genome shotgun sequence of Chitinophaga cymbidii NBRC 109752.</title>
        <authorList>
            <person name="Hosoyama A."/>
            <person name="Uohara A."/>
            <person name="Ohji S."/>
            <person name="Ichikawa N."/>
        </authorList>
    </citation>
    <scope>NUCLEOTIDE SEQUENCE [LARGE SCALE GENOMIC DNA]</scope>
    <source>
        <strain evidence="1 2">NBRC 109752</strain>
    </source>
</reference>
<dbReference type="RefSeq" id="WP_146862720.1">
    <property type="nucleotide sequence ID" value="NZ_BKAU01000002.1"/>
</dbReference>
<dbReference type="EMBL" id="BKAU01000002">
    <property type="protein sequence ID" value="GEP96526.1"/>
    <property type="molecule type" value="Genomic_DNA"/>
</dbReference>
<accession>A0A512RLF8</accession>
<dbReference type="Gene3D" id="2.160.20.80">
    <property type="entry name" value="E3 ubiquitin-protein ligase SopA"/>
    <property type="match status" value="1"/>
</dbReference>
<evidence type="ECO:0000313" key="1">
    <source>
        <dbReference type="EMBL" id="GEP96526.1"/>
    </source>
</evidence>
<proteinExistence type="predicted"/>
<protein>
    <recommendedName>
        <fullName evidence="3">Pentapeptide repeat protein</fullName>
    </recommendedName>
</protein>
<dbReference type="OrthoDB" id="67652at2"/>
<evidence type="ECO:0000313" key="2">
    <source>
        <dbReference type="Proteomes" id="UP000321436"/>
    </source>
</evidence>
<organism evidence="1 2">
    <name type="scientific">Chitinophaga cymbidii</name>
    <dbReference type="NCBI Taxonomy" id="1096750"/>
    <lineage>
        <taxon>Bacteria</taxon>
        <taxon>Pseudomonadati</taxon>
        <taxon>Bacteroidota</taxon>
        <taxon>Chitinophagia</taxon>
        <taxon>Chitinophagales</taxon>
        <taxon>Chitinophagaceae</taxon>
        <taxon>Chitinophaga</taxon>
    </lineage>
</organism>
<name>A0A512RLF8_9BACT</name>